<dbReference type="InterPro" id="IPR002734">
    <property type="entry name" value="RibDG_C"/>
</dbReference>
<dbReference type="SUPFAM" id="SSF53597">
    <property type="entry name" value="Dihydrofolate reductase-like"/>
    <property type="match status" value="1"/>
</dbReference>
<evidence type="ECO:0000256" key="1">
    <source>
        <dbReference type="ARBA" id="ARBA00005104"/>
    </source>
</evidence>
<dbReference type="InterPro" id="IPR024072">
    <property type="entry name" value="DHFR-like_dom_sf"/>
</dbReference>
<feature type="domain" description="Bacterial bifunctional deaminase-reductase C-terminal" evidence="4">
    <location>
        <begin position="4"/>
        <end position="248"/>
    </location>
</feature>
<evidence type="ECO:0000259" key="4">
    <source>
        <dbReference type="Pfam" id="PF01872"/>
    </source>
</evidence>
<dbReference type="PANTHER" id="PTHR38011">
    <property type="entry name" value="DIHYDROFOLATE REDUCTASE FAMILY PROTEIN (AFU_ORTHOLOGUE AFUA_8G06820)"/>
    <property type="match status" value="1"/>
</dbReference>
<dbReference type="GO" id="GO:0008703">
    <property type="term" value="F:5-amino-6-(5-phosphoribosylamino)uracil reductase activity"/>
    <property type="evidence" value="ECO:0007669"/>
    <property type="project" value="InterPro"/>
</dbReference>
<accession>A0A0F9DQW0</accession>
<comment type="pathway">
    <text evidence="1">Cofactor biosynthesis; riboflavin biosynthesis.</text>
</comment>
<evidence type="ECO:0000256" key="2">
    <source>
        <dbReference type="ARBA" id="ARBA00022857"/>
    </source>
</evidence>
<gene>
    <name evidence="5" type="ORF">LCGC14_2167450</name>
</gene>
<protein>
    <recommendedName>
        <fullName evidence="4">Bacterial bifunctional deaminase-reductase C-terminal domain-containing protein</fullName>
    </recommendedName>
</protein>
<dbReference type="AlphaFoldDB" id="A0A0F9DQW0"/>
<evidence type="ECO:0000313" key="5">
    <source>
        <dbReference type="EMBL" id="KKL64198.1"/>
    </source>
</evidence>
<dbReference type="GO" id="GO:0009231">
    <property type="term" value="P:riboflavin biosynthetic process"/>
    <property type="evidence" value="ECO:0007669"/>
    <property type="project" value="InterPro"/>
</dbReference>
<evidence type="ECO:0000256" key="3">
    <source>
        <dbReference type="ARBA" id="ARBA00023002"/>
    </source>
</evidence>
<organism evidence="5">
    <name type="scientific">marine sediment metagenome</name>
    <dbReference type="NCBI Taxonomy" id="412755"/>
    <lineage>
        <taxon>unclassified sequences</taxon>
        <taxon>metagenomes</taxon>
        <taxon>ecological metagenomes</taxon>
    </lineage>
</organism>
<sequence>MDRPKVYVYVTTSLDGRLSLEPNAILYNSDNINLDKYPRFHDIFGDNIFRALVDEIKEIYKPDTFMEGSNMIMFEGQEVKRLPKYNEDSEDLYQDYLPSEITKSPKRKFWLAIVDGKGRLRSGYKGNEDNEQSHMLHLVSYNVAPEYLAFLQKCKIPYLISGKERVDLKNMLSKMYNKLNIKSIMISSAGKLSGALLRDDLIDEINILFNPFIIGGFKTPVLFASTELNPPKILPTKLTLISSKVNDNGSIWVRYKVIPNSENR</sequence>
<name>A0A0F9DQW0_9ZZZZ</name>
<keyword evidence="3" id="KW-0560">Oxidoreductase</keyword>
<dbReference type="EMBL" id="LAZR01027920">
    <property type="protein sequence ID" value="KKL64198.1"/>
    <property type="molecule type" value="Genomic_DNA"/>
</dbReference>
<dbReference type="PANTHER" id="PTHR38011:SF7">
    <property type="entry name" value="2,5-DIAMINO-6-RIBOSYLAMINO-4(3H)-PYRIMIDINONE 5'-PHOSPHATE REDUCTASE"/>
    <property type="match status" value="1"/>
</dbReference>
<comment type="caution">
    <text evidence="5">The sequence shown here is derived from an EMBL/GenBank/DDBJ whole genome shotgun (WGS) entry which is preliminary data.</text>
</comment>
<dbReference type="Gene3D" id="3.40.430.10">
    <property type="entry name" value="Dihydrofolate Reductase, subunit A"/>
    <property type="match status" value="1"/>
</dbReference>
<keyword evidence="2" id="KW-0521">NADP</keyword>
<dbReference type="InterPro" id="IPR050765">
    <property type="entry name" value="Riboflavin_Biosynth_HTPR"/>
</dbReference>
<proteinExistence type="predicted"/>
<dbReference type="Pfam" id="PF01872">
    <property type="entry name" value="RibD_C"/>
    <property type="match status" value="1"/>
</dbReference>
<reference evidence="5" key="1">
    <citation type="journal article" date="2015" name="Nature">
        <title>Complex archaea that bridge the gap between prokaryotes and eukaryotes.</title>
        <authorList>
            <person name="Spang A."/>
            <person name="Saw J.H."/>
            <person name="Jorgensen S.L."/>
            <person name="Zaremba-Niedzwiedzka K."/>
            <person name="Martijn J."/>
            <person name="Lind A.E."/>
            <person name="van Eijk R."/>
            <person name="Schleper C."/>
            <person name="Guy L."/>
            <person name="Ettema T.J."/>
        </authorList>
    </citation>
    <scope>NUCLEOTIDE SEQUENCE</scope>
</reference>